<sequence length="128" mass="14003">MEGVSGFNYNKGIKKNLKDLEEKIMAKALIICAGGMSSSLIAKKTQTLLEEQGHTVEMNAVGVPEGGKKINAAEYDLYLISPQTKMHFKQFEEAGQKVGKPVVQIPPQAYIPIPMGIEKMAKLVLDNI</sequence>
<evidence type="ECO:0000256" key="4">
    <source>
        <dbReference type="ARBA" id="ARBA00022679"/>
    </source>
</evidence>
<evidence type="ECO:0000256" key="1">
    <source>
        <dbReference type="ARBA" id="ARBA00022448"/>
    </source>
</evidence>
<evidence type="ECO:0000256" key="2">
    <source>
        <dbReference type="ARBA" id="ARBA00022553"/>
    </source>
</evidence>
<dbReference type="EC" id="2.7.1.69" evidence="9"/>
<keyword evidence="3" id="KW-0762">Sugar transport</keyword>
<dbReference type="PANTHER" id="PTHR34581:SF2">
    <property type="entry name" value="PTS SYSTEM N,N'-DIACETYLCHITOBIOSE-SPECIFIC EIIB COMPONENT"/>
    <property type="match status" value="1"/>
</dbReference>
<keyword evidence="1" id="KW-0813">Transport</keyword>
<feature type="domain" description="PTS EIIB type-3" evidence="8">
    <location>
        <begin position="25"/>
        <end position="128"/>
    </location>
</feature>
<dbReference type="InterPro" id="IPR036095">
    <property type="entry name" value="PTS_EIIB-like_sf"/>
</dbReference>
<keyword evidence="2" id="KW-0597">Phosphoprotein</keyword>
<dbReference type="InterPro" id="IPR013012">
    <property type="entry name" value="PTS_EIIB_3"/>
</dbReference>
<dbReference type="PROSITE" id="PS51100">
    <property type="entry name" value="PTS_EIIB_TYPE_3"/>
    <property type="match status" value="1"/>
</dbReference>
<organism evidence="9 10">
    <name type="scientific">Streptococcus suis</name>
    <dbReference type="NCBI Taxonomy" id="1307"/>
    <lineage>
        <taxon>Bacteria</taxon>
        <taxon>Bacillati</taxon>
        <taxon>Bacillota</taxon>
        <taxon>Bacilli</taxon>
        <taxon>Lactobacillales</taxon>
        <taxon>Streptococcaceae</taxon>
        <taxon>Streptococcus</taxon>
    </lineage>
</organism>
<dbReference type="Proteomes" id="UP000073388">
    <property type="component" value="Unassembled WGS sequence"/>
</dbReference>
<dbReference type="Gene3D" id="3.40.50.2300">
    <property type="match status" value="1"/>
</dbReference>
<evidence type="ECO:0000256" key="7">
    <source>
        <dbReference type="PROSITE-ProRule" id="PRU00423"/>
    </source>
</evidence>
<dbReference type="SUPFAM" id="SSF52794">
    <property type="entry name" value="PTS system IIB component-like"/>
    <property type="match status" value="1"/>
</dbReference>
<dbReference type="GO" id="GO:0008982">
    <property type="term" value="F:protein-N(PI)-phosphohistidine-sugar phosphotransferase activity"/>
    <property type="evidence" value="ECO:0007669"/>
    <property type="project" value="InterPro"/>
</dbReference>
<keyword evidence="5" id="KW-0598">Phosphotransferase system</keyword>
<dbReference type="NCBIfam" id="NF007155">
    <property type="entry name" value="PRK09590.1"/>
    <property type="match status" value="1"/>
</dbReference>
<dbReference type="GO" id="GO:0016301">
    <property type="term" value="F:kinase activity"/>
    <property type="evidence" value="ECO:0007669"/>
    <property type="project" value="UniProtKB-KW"/>
</dbReference>
<protein>
    <submittedName>
        <fullName evidence="9">PTS system cellobiose transporter subunit IIB</fullName>
        <ecNumber evidence="9">2.7.1.69</ecNumber>
    </submittedName>
</protein>
<evidence type="ECO:0000313" key="9">
    <source>
        <dbReference type="EMBL" id="CYV72593.1"/>
    </source>
</evidence>
<accession>A0A0Z8KHT5</accession>
<keyword evidence="6" id="KW-0418">Kinase</keyword>
<evidence type="ECO:0000256" key="3">
    <source>
        <dbReference type="ARBA" id="ARBA00022597"/>
    </source>
</evidence>
<dbReference type="AlphaFoldDB" id="A0A0Z8KHT5"/>
<gene>
    <name evidence="9" type="primary">celB</name>
    <name evidence="9" type="ORF">ERS132461_00429</name>
</gene>
<reference evidence="9 10" key="1">
    <citation type="submission" date="2016-02" db="EMBL/GenBank/DDBJ databases">
        <authorList>
            <consortium name="Pathogen Informatics"/>
        </authorList>
    </citation>
    <scope>NUCLEOTIDE SEQUENCE [LARGE SCALE GENOMIC DNA]</scope>
    <source>
        <strain evidence="9 10">LSS99</strain>
    </source>
</reference>
<keyword evidence="4 9" id="KW-0808">Transferase</keyword>
<evidence type="ECO:0000256" key="6">
    <source>
        <dbReference type="ARBA" id="ARBA00022777"/>
    </source>
</evidence>
<evidence type="ECO:0000256" key="5">
    <source>
        <dbReference type="ARBA" id="ARBA00022683"/>
    </source>
</evidence>
<evidence type="ECO:0000259" key="8">
    <source>
        <dbReference type="PROSITE" id="PS51100"/>
    </source>
</evidence>
<dbReference type="InterPro" id="IPR003501">
    <property type="entry name" value="PTS_EIIB_2/3"/>
</dbReference>
<dbReference type="InterPro" id="IPR051819">
    <property type="entry name" value="PTS_sugar-specific_EIIB"/>
</dbReference>
<dbReference type="EMBL" id="FIIX01000006">
    <property type="protein sequence ID" value="CYV72593.1"/>
    <property type="molecule type" value="Genomic_DNA"/>
</dbReference>
<proteinExistence type="predicted"/>
<name>A0A0Z8KHT5_STRSU</name>
<dbReference type="Pfam" id="PF02302">
    <property type="entry name" value="PTS_IIB"/>
    <property type="match status" value="1"/>
</dbReference>
<dbReference type="PANTHER" id="PTHR34581">
    <property type="entry name" value="PTS SYSTEM N,N'-DIACETYLCHITOBIOSE-SPECIFIC EIIB COMPONENT"/>
    <property type="match status" value="1"/>
</dbReference>
<dbReference type="GO" id="GO:0009401">
    <property type="term" value="P:phosphoenolpyruvate-dependent sugar phosphotransferase system"/>
    <property type="evidence" value="ECO:0007669"/>
    <property type="project" value="UniProtKB-KW"/>
</dbReference>
<evidence type="ECO:0000313" key="10">
    <source>
        <dbReference type="Proteomes" id="UP000073388"/>
    </source>
</evidence>
<feature type="modified residue" description="Phosphocysteine; by EIIA" evidence="7">
    <location>
        <position position="32"/>
    </location>
</feature>